<dbReference type="AlphaFoldDB" id="A0A218NM52"/>
<keyword evidence="2" id="KW-0645">Protease</keyword>
<dbReference type="SMART" id="SM00867">
    <property type="entry name" value="YceI"/>
    <property type="match status" value="1"/>
</dbReference>
<dbReference type="RefSeq" id="WP_088819703.1">
    <property type="nucleotide sequence ID" value="NZ_CP019964.1"/>
</dbReference>
<feature type="domain" description="Lipid/polyisoprenoid-binding YceI-like" evidence="1">
    <location>
        <begin position="5"/>
        <end position="163"/>
    </location>
</feature>
<accession>A0A218NM52</accession>
<evidence type="ECO:0000259" key="1">
    <source>
        <dbReference type="SMART" id="SM00867"/>
    </source>
</evidence>
<dbReference type="Gene3D" id="2.40.128.110">
    <property type="entry name" value="Lipid/polyisoprenoid-binding, YceI-like"/>
    <property type="match status" value="1"/>
</dbReference>
<evidence type="ECO:0000313" key="3">
    <source>
        <dbReference type="Proteomes" id="UP000197679"/>
    </source>
</evidence>
<reference evidence="2 3" key="1">
    <citation type="journal article" date="2017" name="Nat. Commun.">
        <title>'ARMAN' archaea depend on association with euryarchaeal host in culture and in situ.</title>
        <authorList>
            <person name="Golyshina O."/>
            <person name="Toshchakov S."/>
            <person name="Makarova K."/>
            <person name="Gavrilov S."/>
            <person name="Korzhenkov A."/>
            <person name="La Cono V."/>
            <person name="Arcadi E."/>
            <person name="Nechitaylo T."/>
            <person name="Ferrer M."/>
            <person name="Kublanov I."/>
            <person name="Wolf Y."/>
            <person name="Yakimov M."/>
            <person name="Golyshin P."/>
            <person name="Slesarev A."/>
            <person name="Kozyavkin S."/>
        </authorList>
    </citation>
    <scope>NUCLEOTIDE SEQUENCE [LARGE SCALE GENOMIC DNA]</scope>
    <source>
        <strain evidence="2 3">Mia14</strain>
    </source>
</reference>
<dbReference type="GO" id="GO:0008233">
    <property type="term" value="F:peptidase activity"/>
    <property type="evidence" value="ECO:0007669"/>
    <property type="project" value="UniProtKB-KW"/>
</dbReference>
<dbReference type="EMBL" id="CP019964">
    <property type="protein sequence ID" value="ASI13538.1"/>
    <property type="molecule type" value="Genomic_DNA"/>
</dbReference>
<protein>
    <submittedName>
        <fullName evidence="2">U73 family octaprenyl pyrophosphate-binding small protease YceI</fullName>
    </submittedName>
</protein>
<dbReference type="GeneID" id="33313762"/>
<dbReference type="GO" id="GO:0006508">
    <property type="term" value="P:proteolysis"/>
    <property type="evidence" value="ECO:0007669"/>
    <property type="project" value="UniProtKB-KW"/>
</dbReference>
<keyword evidence="2" id="KW-0378">Hydrolase</keyword>
<dbReference type="Pfam" id="PF04264">
    <property type="entry name" value="YceI"/>
    <property type="match status" value="1"/>
</dbReference>
<dbReference type="KEGG" id="marh:Mia14_0204"/>
<dbReference type="Proteomes" id="UP000197679">
    <property type="component" value="Chromosome"/>
</dbReference>
<dbReference type="InterPro" id="IPR036761">
    <property type="entry name" value="TTHA0802/YceI-like_sf"/>
</dbReference>
<sequence length="166" mass="18722">MELNKLSYPDSKINFTVRHTFSQFNGSFSKFELVMEGNTGDINSLKANLSVDISSLDAGIPMLTKHLITKEEFFNAPKYPNANFVSTKVEKKSEGVLHVKGDMTIKDITKEIHLDVNYKEDESGVVINFNTDLKRSDFGLRTKTFLDRFGIISNTAKVSGVFKFLK</sequence>
<dbReference type="PANTHER" id="PTHR34406:SF1">
    <property type="entry name" value="PROTEIN YCEI"/>
    <property type="match status" value="1"/>
</dbReference>
<dbReference type="PANTHER" id="PTHR34406">
    <property type="entry name" value="PROTEIN YCEI"/>
    <property type="match status" value="1"/>
</dbReference>
<name>A0A218NM52_9ARCH</name>
<keyword evidence="3" id="KW-1185">Reference proteome</keyword>
<dbReference type="InterPro" id="IPR007372">
    <property type="entry name" value="Lipid/polyisoprenoid-bd_YceI"/>
</dbReference>
<organism evidence="2 3">
    <name type="scientific">Candidatus Mancarchaeum acidiphilum</name>
    <dbReference type="NCBI Taxonomy" id="1920749"/>
    <lineage>
        <taxon>Archaea</taxon>
        <taxon>Candidatus Micrarchaeota</taxon>
        <taxon>Candidatus Mancarchaeum</taxon>
    </lineage>
</organism>
<evidence type="ECO:0000313" key="2">
    <source>
        <dbReference type="EMBL" id="ASI13538.1"/>
    </source>
</evidence>
<dbReference type="SUPFAM" id="SSF101874">
    <property type="entry name" value="YceI-like"/>
    <property type="match status" value="1"/>
</dbReference>
<proteinExistence type="predicted"/>
<gene>
    <name evidence="2" type="ORF">Mia14_0204</name>
</gene>